<evidence type="ECO:0000313" key="7">
    <source>
        <dbReference type="Proteomes" id="UP001474421"/>
    </source>
</evidence>
<evidence type="ECO:0000313" key="6">
    <source>
        <dbReference type="EMBL" id="KAK9403076.1"/>
    </source>
</evidence>
<evidence type="ECO:0000256" key="3">
    <source>
        <dbReference type="ARBA" id="ARBA00023157"/>
    </source>
</evidence>
<comment type="caution">
    <text evidence="4">Lacks conserved residue(s) required for the propagation of feature annotation.</text>
</comment>
<dbReference type="Gene3D" id="2.10.70.10">
    <property type="entry name" value="Complement Module, domain 1"/>
    <property type="match status" value="1"/>
</dbReference>
<evidence type="ECO:0000256" key="4">
    <source>
        <dbReference type="PROSITE-ProRule" id="PRU00302"/>
    </source>
</evidence>
<proteinExistence type="predicted"/>
<dbReference type="InterPro" id="IPR035976">
    <property type="entry name" value="Sushi/SCR/CCP_sf"/>
</dbReference>
<organism evidence="6 7">
    <name type="scientific">Crotalus adamanteus</name>
    <name type="common">Eastern diamondback rattlesnake</name>
    <dbReference type="NCBI Taxonomy" id="8729"/>
    <lineage>
        <taxon>Eukaryota</taxon>
        <taxon>Metazoa</taxon>
        <taxon>Chordata</taxon>
        <taxon>Craniata</taxon>
        <taxon>Vertebrata</taxon>
        <taxon>Euteleostomi</taxon>
        <taxon>Lepidosauria</taxon>
        <taxon>Squamata</taxon>
        <taxon>Bifurcata</taxon>
        <taxon>Unidentata</taxon>
        <taxon>Episquamata</taxon>
        <taxon>Toxicofera</taxon>
        <taxon>Serpentes</taxon>
        <taxon>Colubroidea</taxon>
        <taxon>Viperidae</taxon>
        <taxon>Crotalinae</taxon>
        <taxon>Crotalus</taxon>
    </lineage>
</organism>
<dbReference type="AlphaFoldDB" id="A0AAW1BMR8"/>
<dbReference type="EMBL" id="JAOTOJ010000003">
    <property type="protein sequence ID" value="KAK9403076.1"/>
    <property type="molecule type" value="Genomic_DNA"/>
</dbReference>
<comment type="caution">
    <text evidence="6">The sequence shown here is derived from an EMBL/GenBank/DDBJ whole genome shotgun (WGS) entry which is preliminary data.</text>
</comment>
<evidence type="ECO:0000259" key="5">
    <source>
        <dbReference type="PROSITE" id="PS50923"/>
    </source>
</evidence>
<dbReference type="CDD" id="cd00033">
    <property type="entry name" value="CCP"/>
    <property type="match status" value="1"/>
</dbReference>
<dbReference type="Proteomes" id="UP001474421">
    <property type="component" value="Unassembled WGS sequence"/>
</dbReference>
<evidence type="ECO:0000256" key="1">
    <source>
        <dbReference type="ARBA" id="ARBA00022729"/>
    </source>
</evidence>
<keyword evidence="1" id="KW-0732">Signal</keyword>
<evidence type="ECO:0000256" key="2">
    <source>
        <dbReference type="ARBA" id="ARBA00022737"/>
    </source>
</evidence>
<dbReference type="SMART" id="SM00032">
    <property type="entry name" value="CCP"/>
    <property type="match status" value="1"/>
</dbReference>
<keyword evidence="7" id="KW-1185">Reference proteome</keyword>
<keyword evidence="2" id="KW-0677">Repeat</keyword>
<dbReference type="InterPro" id="IPR051277">
    <property type="entry name" value="SEZ6_CSMD_C4BPB_Regulators"/>
</dbReference>
<name>A0AAW1BMR8_CROAD</name>
<dbReference type="PROSITE" id="PS50923">
    <property type="entry name" value="SUSHI"/>
    <property type="match status" value="1"/>
</dbReference>
<keyword evidence="4" id="KW-0768">Sushi</keyword>
<dbReference type="FunFam" id="2.10.70.10:FF:000002">
    <property type="entry name" value="CUB and Sushi multiple domains 3"/>
    <property type="match status" value="1"/>
</dbReference>
<gene>
    <name evidence="6" type="ORF">NXF25_007903</name>
</gene>
<keyword evidence="3" id="KW-1015">Disulfide bond</keyword>
<protein>
    <submittedName>
        <fullName evidence="6">CUB and sushi domain-containing protein 3-like</fullName>
    </submittedName>
</protein>
<dbReference type="PANTHER" id="PTHR45656:SF4">
    <property type="entry name" value="PROTEIN CBR-CLEC-78"/>
    <property type="match status" value="1"/>
</dbReference>
<feature type="domain" description="Sushi" evidence="5">
    <location>
        <begin position="147"/>
        <end position="208"/>
    </location>
</feature>
<dbReference type="Pfam" id="PF00084">
    <property type="entry name" value="Sushi"/>
    <property type="match status" value="1"/>
</dbReference>
<accession>A0AAW1BMR8</accession>
<sequence>MYVPGCSSSTLTQTDFTGELEEHIAATGGDNTFASTSADVTVSSLTTVTSHRVSEEQRGQAVNLGNSDLELTTFKNTLSLQSANTQITRRRPRNAEQIERAKSLAVVTHRVKKAIDFKSRGFKLFPGKDNSNKFSILNEGGIKQASNLCPDPGEPENGKRIGSDFSLDSTVQFSCDEDYVLQGAKSITCQRIAEVFAAWSDHRPVCKGKI</sequence>
<dbReference type="InterPro" id="IPR000436">
    <property type="entry name" value="Sushi_SCR_CCP_dom"/>
</dbReference>
<dbReference type="PANTHER" id="PTHR45656">
    <property type="entry name" value="PROTEIN CBR-CLEC-78"/>
    <property type="match status" value="1"/>
</dbReference>
<dbReference type="SUPFAM" id="SSF57535">
    <property type="entry name" value="Complement control module/SCR domain"/>
    <property type="match status" value="1"/>
</dbReference>
<reference evidence="6 7" key="1">
    <citation type="journal article" date="2024" name="Proc. Natl. Acad. Sci. U.S.A.">
        <title>The genetic regulatory architecture and epigenomic basis for age-related changes in rattlesnake venom.</title>
        <authorList>
            <person name="Hogan M.P."/>
            <person name="Holding M.L."/>
            <person name="Nystrom G.S."/>
            <person name="Colston T.J."/>
            <person name="Bartlett D.A."/>
            <person name="Mason A.J."/>
            <person name="Ellsworth S.A."/>
            <person name="Rautsaw R.M."/>
            <person name="Lawrence K.C."/>
            <person name="Strickland J.L."/>
            <person name="He B."/>
            <person name="Fraser P."/>
            <person name="Margres M.J."/>
            <person name="Gilbert D.M."/>
            <person name="Gibbs H.L."/>
            <person name="Parkinson C.L."/>
            <person name="Rokyta D.R."/>
        </authorList>
    </citation>
    <scope>NUCLEOTIDE SEQUENCE [LARGE SCALE GENOMIC DNA]</scope>
    <source>
        <strain evidence="6">DRR0105</strain>
    </source>
</reference>